<dbReference type="GO" id="GO:0016887">
    <property type="term" value="F:ATP hydrolysis activity"/>
    <property type="evidence" value="ECO:0007669"/>
    <property type="project" value="InterPro"/>
</dbReference>
<evidence type="ECO:0000313" key="6">
    <source>
        <dbReference type="EMBL" id="SKB45249.1"/>
    </source>
</evidence>
<organism evidence="6 7">
    <name type="scientific">Acetoanaerobium noterae</name>
    <dbReference type="NCBI Taxonomy" id="745369"/>
    <lineage>
        <taxon>Bacteria</taxon>
        <taxon>Bacillati</taxon>
        <taxon>Bacillota</taxon>
        <taxon>Clostridia</taxon>
        <taxon>Peptostreptococcales</taxon>
        <taxon>Filifactoraceae</taxon>
        <taxon>Acetoanaerobium</taxon>
    </lineage>
</organism>
<feature type="domain" description="ChlI/MoxR AAA lid" evidence="5">
    <location>
        <begin position="221"/>
        <end position="293"/>
    </location>
</feature>
<accession>A0A1T5BDX8</accession>
<evidence type="ECO:0000256" key="1">
    <source>
        <dbReference type="ARBA" id="ARBA00022741"/>
    </source>
</evidence>
<dbReference type="FunFam" id="3.40.50.300:FF:000640">
    <property type="entry name" value="MoxR family ATPase"/>
    <property type="match status" value="1"/>
</dbReference>
<comment type="similarity">
    <text evidence="3">Belongs to the MoxR family.</text>
</comment>
<dbReference type="GO" id="GO:0005524">
    <property type="term" value="F:ATP binding"/>
    <property type="evidence" value="ECO:0007669"/>
    <property type="project" value="UniProtKB-KW"/>
</dbReference>
<dbReference type="PANTHER" id="PTHR42759">
    <property type="entry name" value="MOXR FAMILY PROTEIN"/>
    <property type="match status" value="1"/>
</dbReference>
<reference evidence="7" key="1">
    <citation type="submission" date="2017-02" db="EMBL/GenBank/DDBJ databases">
        <authorList>
            <person name="Varghese N."/>
            <person name="Submissions S."/>
        </authorList>
    </citation>
    <scope>NUCLEOTIDE SEQUENCE [LARGE SCALE GENOMIC DNA]</scope>
    <source>
        <strain evidence="7">ATCC 35199</strain>
    </source>
</reference>
<dbReference type="SUPFAM" id="SSF52540">
    <property type="entry name" value="P-loop containing nucleoside triphosphate hydrolases"/>
    <property type="match status" value="1"/>
</dbReference>
<dbReference type="PIRSF" id="PIRSF002849">
    <property type="entry name" value="AAA_ATPase_chaperone_MoxR_prd"/>
    <property type="match status" value="1"/>
</dbReference>
<dbReference type="InterPro" id="IPR027417">
    <property type="entry name" value="P-loop_NTPase"/>
</dbReference>
<evidence type="ECO:0000313" key="7">
    <source>
        <dbReference type="Proteomes" id="UP000243406"/>
    </source>
</evidence>
<dbReference type="InterPro" id="IPR050764">
    <property type="entry name" value="CbbQ/NirQ/NorQ/GpvN"/>
</dbReference>
<keyword evidence="1" id="KW-0547">Nucleotide-binding</keyword>
<evidence type="ECO:0000256" key="2">
    <source>
        <dbReference type="ARBA" id="ARBA00022840"/>
    </source>
</evidence>
<dbReference type="RefSeq" id="WP_079589427.1">
    <property type="nucleotide sequence ID" value="NZ_FUYN01000003.1"/>
</dbReference>
<dbReference type="CDD" id="cd00009">
    <property type="entry name" value="AAA"/>
    <property type="match status" value="1"/>
</dbReference>
<protein>
    <submittedName>
        <fullName evidence="6">MoxR-like ATPase</fullName>
    </submittedName>
</protein>
<dbReference type="Gene3D" id="3.40.50.300">
    <property type="entry name" value="P-loop containing nucleotide triphosphate hydrolases"/>
    <property type="match status" value="1"/>
</dbReference>
<evidence type="ECO:0000259" key="4">
    <source>
        <dbReference type="Pfam" id="PF07726"/>
    </source>
</evidence>
<evidence type="ECO:0000256" key="3">
    <source>
        <dbReference type="ARBA" id="ARBA00061607"/>
    </source>
</evidence>
<sequence>MIAQLIKNVEQVVIGKNEIIEKIIIALLCKGHVLLEDVPGVGKTTLVRALAQSMDLSFSRIQFTPDLLPADLLGISVFNPKDAQFHFQKGPLHSQLVLADEINRTSPKTQSSLLEVMQEQQITVDNKTYKLEDPFMVIATQNPIEHEGTFPLPESQLDRFFMKLSMGYPDEQEELKLLELNISAKTLPVIVDIQSIMESRKKAEAIFVSESIKRYIVRLTRATRKHELVDLGASPRATIALYNASKALAYLRGRAYVIPEDVKELFIDIVSHRIFISPQAKYQGKSEKLILKEIMDSTAVPLEV</sequence>
<dbReference type="InterPro" id="IPR041628">
    <property type="entry name" value="ChlI/MoxR_AAA_lid"/>
</dbReference>
<dbReference type="AlphaFoldDB" id="A0A1T5BDX8"/>
<dbReference type="EMBL" id="FUYN01000003">
    <property type="protein sequence ID" value="SKB45249.1"/>
    <property type="molecule type" value="Genomic_DNA"/>
</dbReference>
<proteinExistence type="inferred from homology"/>
<dbReference type="Pfam" id="PF07726">
    <property type="entry name" value="AAA_3"/>
    <property type="match status" value="1"/>
</dbReference>
<name>A0A1T5BDX8_9FIRM</name>
<dbReference type="OrthoDB" id="9808397at2"/>
<keyword evidence="7" id="KW-1185">Reference proteome</keyword>
<feature type="domain" description="ATPase AAA-3" evidence="4">
    <location>
        <begin position="32"/>
        <end position="162"/>
    </location>
</feature>
<dbReference type="Gene3D" id="1.10.8.80">
    <property type="entry name" value="Magnesium chelatase subunit I, C-Terminal domain"/>
    <property type="match status" value="1"/>
</dbReference>
<dbReference type="InterPro" id="IPR011703">
    <property type="entry name" value="ATPase_AAA-3"/>
</dbReference>
<gene>
    <name evidence="6" type="ORF">SAMN02745120_1556</name>
</gene>
<dbReference type="PANTHER" id="PTHR42759:SF5">
    <property type="entry name" value="METHANOL DEHYDROGENASE REGULATOR"/>
    <property type="match status" value="1"/>
</dbReference>
<evidence type="ECO:0000259" key="5">
    <source>
        <dbReference type="Pfam" id="PF17863"/>
    </source>
</evidence>
<keyword evidence="2" id="KW-0067">ATP-binding</keyword>
<dbReference type="Pfam" id="PF17863">
    <property type="entry name" value="AAA_lid_2"/>
    <property type="match status" value="1"/>
</dbReference>
<dbReference type="Proteomes" id="UP000243406">
    <property type="component" value="Unassembled WGS sequence"/>
</dbReference>